<organism evidence="4 5">
    <name type="scientific">Austwickia chelonae NBRC 105200</name>
    <dbReference type="NCBI Taxonomy" id="1184607"/>
    <lineage>
        <taxon>Bacteria</taxon>
        <taxon>Bacillati</taxon>
        <taxon>Actinomycetota</taxon>
        <taxon>Actinomycetes</taxon>
        <taxon>Micrococcales</taxon>
        <taxon>Dermatophilaceae</taxon>
        <taxon>Austwickia</taxon>
    </lineage>
</organism>
<evidence type="ECO:0000259" key="3">
    <source>
        <dbReference type="SMART" id="SM00382"/>
    </source>
</evidence>
<evidence type="ECO:0000313" key="5">
    <source>
        <dbReference type="Proteomes" id="UP000008495"/>
    </source>
</evidence>
<keyword evidence="2" id="KW-0067">ATP-binding</keyword>
<dbReference type="SUPFAM" id="SSF52540">
    <property type="entry name" value="P-loop containing nucleoside triphosphate hydrolases"/>
    <property type="match status" value="1"/>
</dbReference>
<gene>
    <name evidence="4" type="ORF">AUCHE_06_00080</name>
</gene>
<accession>K6UM22</accession>
<dbReference type="RefSeq" id="WP_006502488.1">
    <property type="nucleotide sequence ID" value="NZ_BAGZ01000006.1"/>
</dbReference>
<reference evidence="4 5" key="1">
    <citation type="submission" date="2012-08" db="EMBL/GenBank/DDBJ databases">
        <title>Whole genome shotgun sequence of Austwickia chelonae NBRC 105200.</title>
        <authorList>
            <person name="Yoshida I."/>
            <person name="Hosoyama A."/>
            <person name="Tsuchikane K."/>
            <person name="Katsumata H."/>
            <person name="Ando Y."/>
            <person name="Ohji S."/>
            <person name="Hamada M."/>
            <person name="Tamura T."/>
            <person name="Yamazoe A."/>
            <person name="Yamazaki S."/>
            <person name="Fujita N."/>
        </authorList>
    </citation>
    <scope>NUCLEOTIDE SEQUENCE [LARGE SCALE GENOMIC DNA]</scope>
    <source>
        <strain evidence="4 5">NBRC 105200</strain>
    </source>
</reference>
<evidence type="ECO:0000256" key="2">
    <source>
        <dbReference type="ARBA" id="ARBA00022840"/>
    </source>
</evidence>
<sequence>MPADRLLHVDALRKAFGDHQLWSALTFSVPAGELLAIRGASGSGKSTLLNCIGLLSTPDSGRIVIDGVDILRVGRRRHRHLRRHALGYLFQDYALMEEARTSRSLPDRAVLVATHSDRVAARCDAELHLSGDEAPQRRES</sequence>
<dbReference type="STRING" id="100225.SAMN05421595_0240"/>
<protein>
    <recommendedName>
        <fullName evidence="3">AAA+ ATPase domain-containing protein</fullName>
    </recommendedName>
</protein>
<dbReference type="AlphaFoldDB" id="K6UM22"/>
<keyword evidence="5" id="KW-1185">Reference proteome</keyword>
<dbReference type="GO" id="GO:0005886">
    <property type="term" value="C:plasma membrane"/>
    <property type="evidence" value="ECO:0007669"/>
    <property type="project" value="TreeGrafter"/>
</dbReference>
<dbReference type="GO" id="GO:0005524">
    <property type="term" value="F:ATP binding"/>
    <property type="evidence" value="ECO:0007669"/>
    <property type="project" value="UniProtKB-KW"/>
</dbReference>
<dbReference type="EMBL" id="BAGZ01000006">
    <property type="protein sequence ID" value="GAB77736.1"/>
    <property type="molecule type" value="Genomic_DNA"/>
</dbReference>
<dbReference type="GO" id="GO:0016887">
    <property type="term" value="F:ATP hydrolysis activity"/>
    <property type="evidence" value="ECO:0007669"/>
    <property type="project" value="InterPro"/>
</dbReference>
<evidence type="ECO:0000313" key="4">
    <source>
        <dbReference type="EMBL" id="GAB77736.1"/>
    </source>
</evidence>
<keyword evidence="1" id="KW-0547">Nucleotide-binding</keyword>
<dbReference type="PANTHER" id="PTHR24220:SF86">
    <property type="entry name" value="ABC TRANSPORTER ABCH.1"/>
    <property type="match status" value="1"/>
</dbReference>
<dbReference type="GO" id="GO:0022857">
    <property type="term" value="F:transmembrane transporter activity"/>
    <property type="evidence" value="ECO:0007669"/>
    <property type="project" value="TreeGrafter"/>
</dbReference>
<dbReference type="Gene3D" id="3.40.50.300">
    <property type="entry name" value="P-loop containing nucleotide triphosphate hydrolases"/>
    <property type="match status" value="1"/>
</dbReference>
<evidence type="ECO:0000256" key="1">
    <source>
        <dbReference type="ARBA" id="ARBA00022741"/>
    </source>
</evidence>
<dbReference type="Pfam" id="PF00005">
    <property type="entry name" value="ABC_tran"/>
    <property type="match status" value="1"/>
</dbReference>
<proteinExistence type="predicted"/>
<dbReference type="InterPro" id="IPR027417">
    <property type="entry name" value="P-loop_NTPase"/>
</dbReference>
<dbReference type="InterPro" id="IPR003593">
    <property type="entry name" value="AAA+_ATPase"/>
</dbReference>
<dbReference type="Proteomes" id="UP000008495">
    <property type="component" value="Unassembled WGS sequence"/>
</dbReference>
<name>K6UM22_9MICO</name>
<dbReference type="OrthoDB" id="9776369at2"/>
<dbReference type="PANTHER" id="PTHR24220">
    <property type="entry name" value="IMPORT ATP-BINDING PROTEIN"/>
    <property type="match status" value="1"/>
</dbReference>
<dbReference type="InterPro" id="IPR003439">
    <property type="entry name" value="ABC_transporter-like_ATP-bd"/>
</dbReference>
<dbReference type="SMART" id="SM00382">
    <property type="entry name" value="AAA"/>
    <property type="match status" value="1"/>
</dbReference>
<feature type="domain" description="AAA+ ATPase" evidence="3">
    <location>
        <begin position="31"/>
        <end position="132"/>
    </location>
</feature>
<dbReference type="eggNOG" id="COG1136">
    <property type="taxonomic scope" value="Bacteria"/>
</dbReference>
<comment type="caution">
    <text evidence="4">The sequence shown here is derived from an EMBL/GenBank/DDBJ whole genome shotgun (WGS) entry which is preliminary data.</text>
</comment>
<dbReference type="InterPro" id="IPR015854">
    <property type="entry name" value="ABC_transpr_LolD-like"/>
</dbReference>